<dbReference type="GO" id="GO:0030122">
    <property type="term" value="C:AP-2 adaptor complex"/>
    <property type="evidence" value="ECO:0007669"/>
    <property type="project" value="InterPro"/>
</dbReference>
<sequence length="491" mass="54519">MAARKGKVKEEAQVLTLGPQAKEGENIFGVAHIFASFNDTFVHVTDLSGRETIVKITGGMRVKADRDEASPYAAMLAAQDVAERCKQVGINALHVKLRATGGTKTKTPGPGAQSALRALARSGIKIGRIEDVTPIPSDCTRRKGGRRGLVHAFDDDEKQKLIEEVHAVVTVRDAKHTNFVEFRNYKIIYRRYAGLYFCICVDIVDNNLYYLEAIHNFVEVLNEYFHNVCELDLVFNFYKVYSVVDEMFLAGEISFVPVETPPPPLPQDYNHNRLGRRSGGTSSKMASSKLYANVSVGVRIMVLVLVVIAMILIMTAPGVCFWRTINGQQTSREICPPSNSLFPMNIDRWNSALHFQMRGKSIVWGQLAIIILSFLFAIPSLVFSCIYFTSGRHMSFPQMIASGIGIVAFLVFGAFETWYATGFDHMPTFIRQIGGGTFSGCAGIQAVKPALLLKDGPLLRHFISCAQETSKFHWPKSNPTKKYGEGIFLTI</sequence>
<keyword evidence="5" id="KW-0653">Protein transport</keyword>
<keyword evidence="17" id="KW-1133">Transmembrane helix</keyword>
<evidence type="ECO:0000256" key="1">
    <source>
        <dbReference type="ARBA" id="ARBA00004308"/>
    </source>
</evidence>
<dbReference type="InterPro" id="IPR022775">
    <property type="entry name" value="AP_mu_sigma_su"/>
</dbReference>
<dbReference type="NCBIfam" id="NF007176">
    <property type="entry name" value="PRK09607.1"/>
    <property type="match status" value="1"/>
</dbReference>
<evidence type="ECO:0000256" key="4">
    <source>
        <dbReference type="ARBA" id="ARBA00022448"/>
    </source>
</evidence>
<feature type="domain" description="AP complex mu/sigma subunit" evidence="18">
    <location>
        <begin position="152"/>
        <end position="254"/>
    </location>
</feature>
<dbReference type="Pfam" id="PF01217">
    <property type="entry name" value="Clat_adaptor_s"/>
    <property type="match status" value="1"/>
</dbReference>
<comment type="subunit">
    <text evidence="15">Adaptor protein complex 2 (AP-2) is a heterotetramer composed of two large adaptins (alpha-type subunit AP2A1 or AP2A2 and beta-type subunit AP2B1), a medium adaptin (mu-type subunit AP2M1) and a small adaptin (sigma-type subunit AP2S1). Interacts with CCDC32; the interaction is direct and mediates association of CCDC32 with adaptor protein complex 2 (AP-2).</text>
</comment>
<dbReference type="GO" id="GO:0022626">
    <property type="term" value="C:cytosolic ribosome"/>
    <property type="evidence" value="ECO:0007669"/>
    <property type="project" value="UniProtKB-ARBA"/>
</dbReference>
<evidence type="ECO:0000256" key="7">
    <source>
        <dbReference type="ARBA" id="ARBA00023136"/>
    </source>
</evidence>
<accession>A0A915D636</accession>
<dbReference type="Gene3D" id="3.30.420.80">
    <property type="entry name" value="Ribosomal protein S11"/>
    <property type="match status" value="1"/>
</dbReference>
<dbReference type="GO" id="GO:0035615">
    <property type="term" value="F:clathrin adaptor activity"/>
    <property type="evidence" value="ECO:0007669"/>
    <property type="project" value="InterPro"/>
</dbReference>
<comment type="subcellular location">
    <subcellularLocation>
        <location evidence="1">Endomembrane system</location>
    </subcellularLocation>
</comment>
<evidence type="ECO:0000313" key="19">
    <source>
        <dbReference type="Proteomes" id="UP000887574"/>
    </source>
</evidence>
<dbReference type="InterPro" id="IPR036967">
    <property type="entry name" value="Ribosomal_uS11_sf"/>
</dbReference>
<dbReference type="GO" id="GO:0003735">
    <property type="term" value="F:structural constituent of ribosome"/>
    <property type="evidence" value="ECO:0007669"/>
    <property type="project" value="InterPro"/>
</dbReference>
<keyword evidence="19" id="KW-1185">Reference proteome</keyword>
<evidence type="ECO:0000256" key="10">
    <source>
        <dbReference type="ARBA" id="ARBA00031115"/>
    </source>
</evidence>
<keyword evidence="4" id="KW-0813">Transport</keyword>
<reference evidence="20" key="1">
    <citation type="submission" date="2022-11" db="UniProtKB">
        <authorList>
            <consortium name="WormBaseParasite"/>
        </authorList>
    </citation>
    <scope>IDENTIFICATION</scope>
</reference>
<evidence type="ECO:0000313" key="20">
    <source>
        <dbReference type="WBParaSite" id="jg16438"/>
    </source>
</evidence>
<evidence type="ECO:0000256" key="15">
    <source>
        <dbReference type="ARBA" id="ARBA00046780"/>
    </source>
</evidence>
<dbReference type="InterPro" id="IPR011012">
    <property type="entry name" value="Longin-like_dom_sf"/>
</dbReference>
<dbReference type="InterPro" id="IPR018102">
    <property type="entry name" value="Ribosomal_uS11_CS"/>
</dbReference>
<evidence type="ECO:0000256" key="6">
    <source>
        <dbReference type="ARBA" id="ARBA00022980"/>
    </source>
</evidence>
<dbReference type="GO" id="GO:0006412">
    <property type="term" value="P:translation"/>
    <property type="evidence" value="ECO:0007669"/>
    <property type="project" value="InterPro"/>
</dbReference>
<dbReference type="Pfam" id="PF00411">
    <property type="entry name" value="Ribosomal_S11"/>
    <property type="match status" value="1"/>
</dbReference>
<feature type="transmembrane region" description="Helical" evidence="17">
    <location>
        <begin position="363"/>
        <end position="388"/>
    </location>
</feature>
<comment type="similarity">
    <text evidence="2 16">Belongs to the universal ribosomal protein uS11 family.</text>
</comment>
<evidence type="ECO:0000256" key="17">
    <source>
        <dbReference type="SAM" id="Phobius"/>
    </source>
</evidence>
<feature type="transmembrane region" description="Helical" evidence="17">
    <location>
        <begin position="290"/>
        <end position="314"/>
    </location>
</feature>
<dbReference type="InterPro" id="IPR027156">
    <property type="entry name" value="APS2"/>
</dbReference>
<dbReference type="Proteomes" id="UP000887574">
    <property type="component" value="Unplaced"/>
</dbReference>
<dbReference type="Gene3D" id="3.30.450.60">
    <property type="match status" value="1"/>
</dbReference>
<dbReference type="InterPro" id="IPR001971">
    <property type="entry name" value="Ribosomal_uS11"/>
</dbReference>
<dbReference type="InterPro" id="IPR000804">
    <property type="entry name" value="Clathrin_sm-chain_CS"/>
</dbReference>
<evidence type="ECO:0000259" key="18">
    <source>
        <dbReference type="Pfam" id="PF01217"/>
    </source>
</evidence>
<dbReference type="PANTHER" id="PTHR11759">
    <property type="entry name" value="40S RIBOSOMAL PROTEIN S14/30S RIBOSOMAL PROTEIN S11"/>
    <property type="match status" value="1"/>
</dbReference>
<dbReference type="GO" id="GO:0006886">
    <property type="term" value="P:intracellular protein transport"/>
    <property type="evidence" value="ECO:0007669"/>
    <property type="project" value="InterPro"/>
</dbReference>
<keyword evidence="8 16" id="KW-0687">Ribonucleoprotein</keyword>
<dbReference type="WBParaSite" id="jg16438">
    <property type="protein sequence ID" value="jg16438"/>
    <property type="gene ID" value="jg16438"/>
</dbReference>
<feature type="transmembrane region" description="Helical" evidence="17">
    <location>
        <begin position="400"/>
        <end position="420"/>
    </location>
</feature>
<dbReference type="CDD" id="cd14833">
    <property type="entry name" value="AP2_sigma"/>
    <property type="match status" value="1"/>
</dbReference>
<dbReference type="GO" id="GO:1990904">
    <property type="term" value="C:ribonucleoprotein complex"/>
    <property type="evidence" value="ECO:0007669"/>
    <property type="project" value="UniProtKB-KW"/>
</dbReference>
<dbReference type="HAMAP" id="MF_01310">
    <property type="entry name" value="Ribosomal_uS11"/>
    <property type="match status" value="1"/>
</dbReference>
<organism evidence="19 20">
    <name type="scientific">Ditylenchus dipsaci</name>
    <dbReference type="NCBI Taxonomy" id="166011"/>
    <lineage>
        <taxon>Eukaryota</taxon>
        <taxon>Metazoa</taxon>
        <taxon>Ecdysozoa</taxon>
        <taxon>Nematoda</taxon>
        <taxon>Chromadorea</taxon>
        <taxon>Rhabditida</taxon>
        <taxon>Tylenchina</taxon>
        <taxon>Tylenchomorpha</taxon>
        <taxon>Sphaerularioidea</taxon>
        <taxon>Anguinidae</taxon>
        <taxon>Anguininae</taxon>
        <taxon>Ditylenchus</taxon>
    </lineage>
</organism>
<evidence type="ECO:0000256" key="12">
    <source>
        <dbReference type="ARBA" id="ARBA00032557"/>
    </source>
</evidence>
<dbReference type="SUPFAM" id="SSF64356">
    <property type="entry name" value="SNARE-like"/>
    <property type="match status" value="1"/>
</dbReference>
<dbReference type="FunFam" id="3.30.420.80:FF:000002">
    <property type="entry name" value="40S ribosomal protein S14"/>
    <property type="match status" value="1"/>
</dbReference>
<evidence type="ECO:0000256" key="14">
    <source>
        <dbReference type="ARBA" id="ARBA00033221"/>
    </source>
</evidence>
<keyword evidence="7 17" id="KW-0472">Membrane</keyword>
<name>A0A915D636_9BILA</name>
<comment type="similarity">
    <text evidence="3">Belongs to the adaptor complexes small subunit family.</text>
</comment>
<keyword evidence="6 16" id="KW-0689">Ribosomal protein</keyword>
<evidence type="ECO:0000256" key="2">
    <source>
        <dbReference type="ARBA" id="ARBA00006194"/>
    </source>
</evidence>
<evidence type="ECO:0000256" key="9">
    <source>
        <dbReference type="ARBA" id="ARBA00029632"/>
    </source>
</evidence>
<dbReference type="SUPFAM" id="SSF53137">
    <property type="entry name" value="Translational machinery components"/>
    <property type="match status" value="1"/>
</dbReference>
<dbReference type="AlphaFoldDB" id="A0A915D636"/>
<dbReference type="GO" id="GO:0072583">
    <property type="term" value="P:clathrin-dependent endocytosis"/>
    <property type="evidence" value="ECO:0007669"/>
    <property type="project" value="InterPro"/>
</dbReference>
<evidence type="ECO:0000256" key="3">
    <source>
        <dbReference type="ARBA" id="ARBA00006972"/>
    </source>
</evidence>
<proteinExistence type="inferred from homology"/>
<protein>
    <recommendedName>
        <fullName evidence="10">Adaptor protein complex AP-2 subunit sigma</fullName>
    </recommendedName>
    <alternativeName>
        <fullName evidence="9">Adaptor-related protein complex 2 subunit sigma</fullName>
    </alternativeName>
    <alternativeName>
        <fullName evidence="11">Clathrin assembly protein 2 sigma small chain</fullName>
    </alternativeName>
    <alternativeName>
        <fullName evidence="13">Clathrin coat assembly protein AP17</fullName>
    </alternativeName>
    <alternativeName>
        <fullName evidence="12">Clathrin coat-associated protein AP17</fullName>
    </alternativeName>
    <alternativeName>
        <fullName evidence="14">Plasma membrane adaptor AP-2 17 kDa protein</fullName>
    </alternativeName>
</protein>
<evidence type="ECO:0000256" key="8">
    <source>
        <dbReference type="ARBA" id="ARBA00023274"/>
    </source>
</evidence>
<dbReference type="PROSITE" id="PS00989">
    <property type="entry name" value="CLAT_ADAPTOR_S"/>
    <property type="match status" value="1"/>
</dbReference>
<evidence type="ECO:0000256" key="13">
    <source>
        <dbReference type="ARBA" id="ARBA00032679"/>
    </source>
</evidence>
<keyword evidence="17" id="KW-0812">Transmembrane</keyword>
<evidence type="ECO:0000256" key="11">
    <source>
        <dbReference type="ARBA" id="ARBA00031686"/>
    </source>
</evidence>
<evidence type="ECO:0000256" key="16">
    <source>
        <dbReference type="RuleBase" id="RU003629"/>
    </source>
</evidence>
<evidence type="ECO:0000256" key="5">
    <source>
        <dbReference type="ARBA" id="ARBA00022927"/>
    </source>
</evidence>
<dbReference type="PROSITE" id="PS00054">
    <property type="entry name" value="RIBOSOMAL_S11"/>
    <property type="match status" value="1"/>
</dbReference>